<dbReference type="Pfam" id="PF00293">
    <property type="entry name" value="NUDIX"/>
    <property type="match status" value="1"/>
</dbReference>
<dbReference type="PROSITE" id="PS51462">
    <property type="entry name" value="NUDIX"/>
    <property type="match status" value="1"/>
</dbReference>
<dbReference type="OrthoDB" id="447842at2759"/>
<dbReference type="EMBL" id="ML736267">
    <property type="protein sequence ID" value="KAE8375141.1"/>
    <property type="molecule type" value="Genomic_DNA"/>
</dbReference>
<dbReference type="AlphaFoldDB" id="A0A5N7AZC8"/>
<dbReference type="SUPFAM" id="SSF55811">
    <property type="entry name" value="Nudix"/>
    <property type="match status" value="1"/>
</dbReference>
<evidence type="ECO:0000259" key="3">
    <source>
        <dbReference type="PROSITE" id="PS51462"/>
    </source>
</evidence>
<dbReference type="GO" id="GO:0035539">
    <property type="term" value="F:8-oxo-7,8-dihydrodeoxyguanosine triphosphate pyrophosphatase activity"/>
    <property type="evidence" value="ECO:0007669"/>
    <property type="project" value="TreeGrafter"/>
</dbReference>
<accession>A0A5N7AZC8</accession>
<feature type="domain" description="Nudix hydrolase" evidence="3">
    <location>
        <begin position="11"/>
        <end position="145"/>
    </location>
</feature>
<evidence type="ECO:0000256" key="2">
    <source>
        <dbReference type="RuleBase" id="RU003476"/>
    </source>
</evidence>
<name>A0A5N7AZC8_9EURO</name>
<keyword evidence="1 2" id="KW-0378">Hydrolase</keyword>
<dbReference type="PANTHER" id="PTHR16099">
    <property type="entry name" value="8-OXO-DGTP DIPHOSPHATES NUDT15"/>
    <property type="match status" value="1"/>
</dbReference>
<dbReference type="Proteomes" id="UP000326198">
    <property type="component" value="Unassembled WGS sequence"/>
</dbReference>
<comment type="similarity">
    <text evidence="2">Belongs to the Nudix hydrolase family.</text>
</comment>
<organism evidence="4 5">
    <name type="scientific">Aspergillus bertholletiae</name>
    <dbReference type="NCBI Taxonomy" id="1226010"/>
    <lineage>
        <taxon>Eukaryota</taxon>
        <taxon>Fungi</taxon>
        <taxon>Dikarya</taxon>
        <taxon>Ascomycota</taxon>
        <taxon>Pezizomycotina</taxon>
        <taxon>Eurotiomycetes</taxon>
        <taxon>Eurotiomycetidae</taxon>
        <taxon>Eurotiales</taxon>
        <taxon>Aspergillaceae</taxon>
        <taxon>Aspergillus</taxon>
        <taxon>Aspergillus subgen. Circumdati</taxon>
    </lineage>
</organism>
<dbReference type="GO" id="GO:0006203">
    <property type="term" value="P:dGTP catabolic process"/>
    <property type="evidence" value="ECO:0007669"/>
    <property type="project" value="TreeGrafter"/>
</dbReference>
<dbReference type="GO" id="GO:0005829">
    <property type="term" value="C:cytosol"/>
    <property type="evidence" value="ECO:0007669"/>
    <property type="project" value="TreeGrafter"/>
</dbReference>
<keyword evidence="5" id="KW-1185">Reference proteome</keyword>
<protein>
    <submittedName>
        <fullName evidence="4">NUDIX hydrolase domain-like protein</fullName>
    </submittedName>
</protein>
<dbReference type="PRINTS" id="PR00502">
    <property type="entry name" value="NUDIXFAMILY"/>
</dbReference>
<evidence type="ECO:0000313" key="4">
    <source>
        <dbReference type="EMBL" id="KAE8375141.1"/>
    </source>
</evidence>
<sequence>MSQSTRTTSQEPRVGIGAFILNKEGKVLLGKRKGSHGAGTWALAGGHLEFGETFENCAEREVLEETGLTIGNVRFLTATNNVMLDENKHYVTIFVGGDIYGDIVEPKLMEPEKCEAWEWVAWEEIVALAKDAMAGKKESAEKKKLFSPLVNLVEQRPEFRPALN</sequence>
<dbReference type="InterPro" id="IPR020476">
    <property type="entry name" value="Nudix_hydrolase"/>
</dbReference>
<gene>
    <name evidence="4" type="ORF">BDV26DRAFT_268512</name>
</gene>
<dbReference type="PROSITE" id="PS00893">
    <property type="entry name" value="NUDIX_BOX"/>
    <property type="match status" value="1"/>
</dbReference>
<dbReference type="InterPro" id="IPR000086">
    <property type="entry name" value="NUDIX_hydrolase_dom"/>
</dbReference>
<dbReference type="FunFam" id="3.90.79.10:FF:000060">
    <property type="entry name" value="Nudix hydrolase 1"/>
    <property type="match status" value="1"/>
</dbReference>
<reference evidence="4 5" key="1">
    <citation type="submission" date="2019-04" db="EMBL/GenBank/DDBJ databases">
        <title>Friends and foes A comparative genomics studyof 23 Aspergillus species from section Flavi.</title>
        <authorList>
            <consortium name="DOE Joint Genome Institute"/>
            <person name="Kjaerbolling I."/>
            <person name="Vesth T."/>
            <person name="Frisvad J.C."/>
            <person name="Nybo J.L."/>
            <person name="Theobald S."/>
            <person name="Kildgaard S."/>
            <person name="Isbrandt T."/>
            <person name="Kuo A."/>
            <person name="Sato A."/>
            <person name="Lyhne E.K."/>
            <person name="Kogle M.E."/>
            <person name="Wiebenga A."/>
            <person name="Kun R.S."/>
            <person name="Lubbers R.J."/>
            <person name="Makela M.R."/>
            <person name="Barry K."/>
            <person name="Chovatia M."/>
            <person name="Clum A."/>
            <person name="Daum C."/>
            <person name="Haridas S."/>
            <person name="He G."/>
            <person name="LaButti K."/>
            <person name="Lipzen A."/>
            <person name="Mondo S."/>
            <person name="Riley R."/>
            <person name="Salamov A."/>
            <person name="Simmons B.A."/>
            <person name="Magnuson J.K."/>
            <person name="Henrissat B."/>
            <person name="Mortensen U.H."/>
            <person name="Larsen T.O."/>
            <person name="Devries R.P."/>
            <person name="Grigoriev I.V."/>
            <person name="Machida M."/>
            <person name="Baker S.E."/>
            <person name="Andersen M.R."/>
        </authorList>
    </citation>
    <scope>NUCLEOTIDE SEQUENCE [LARGE SCALE GENOMIC DNA]</scope>
    <source>
        <strain evidence="4 5">IBT 29228</strain>
    </source>
</reference>
<dbReference type="Gene3D" id="3.90.79.10">
    <property type="entry name" value="Nucleoside Triphosphate Pyrophosphohydrolase"/>
    <property type="match status" value="1"/>
</dbReference>
<dbReference type="InterPro" id="IPR020084">
    <property type="entry name" value="NUDIX_hydrolase_CS"/>
</dbReference>
<proteinExistence type="inferred from homology"/>
<evidence type="ECO:0000256" key="1">
    <source>
        <dbReference type="ARBA" id="ARBA00022801"/>
    </source>
</evidence>
<dbReference type="InterPro" id="IPR015797">
    <property type="entry name" value="NUDIX_hydrolase-like_dom_sf"/>
</dbReference>
<evidence type="ECO:0000313" key="5">
    <source>
        <dbReference type="Proteomes" id="UP000326198"/>
    </source>
</evidence>
<dbReference type="PANTHER" id="PTHR16099:SF5">
    <property type="entry name" value="NUCLEOTIDE TRIPHOSPHATE DIPHOSPHATASE NUDT15"/>
    <property type="match status" value="1"/>
</dbReference>
<dbReference type="CDD" id="cd04678">
    <property type="entry name" value="NUDIX_MTH2_Nudt15"/>
    <property type="match status" value="1"/>
</dbReference>